<dbReference type="InterPro" id="IPR000212">
    <property type="entry name" value="DNA_helicase_UvrD/REP"/>
</dbReference>
<keyword evidence="2 11" id="KW-0547">Nucleotide-binding</keyword>
<feature type="binding site" evidence="11">
    <location>
        <begin position="39"/>
        <end position="46"/>
    </location>
    <ligand>
        <name>ATP</name>
        <dbReference type="ChEBI" id="CHEBI:30616"/>
    </ligand>
</feature>
<reference evidence="13 14" key="1">
    <citation type="submission" date="2022-04" db="EMBL/GenBank/DDBJ databases">
        <title>Positive selection, recombination, and allopatry shape intraspecific diversity of widespread and dominant cyanobacteria.</title>
        <authorList>
            <person name="Wei J."/>
            <person name="Shu W."/>
            <person name="Hu C."/>
        </authorList>
    </citation>
    <scope>NUCLEOTIDE SEQUENCE [LARGE SCALE GENOMIC DNA]</scope>
    <source>
        <strain evidence="13 14">GB2-A5</strain>
    </source>
</reference>
<evidence type="ECO:0000256" key="1">
    <source>
        <dbReference type="ARBA" id="ARBA00009922"/>
    </source>
</evidence>
<comment type="similarity">
    <text evidence="1">Belongs to the helicase family. UvrD subfamily.</text>
</comment>
<dbReference type="InterPro" id="IPR027417">
    <property type="entry name" value="P-loop_NTPase"/>
</dbReference>
<evidence type="ECO:0000256" key="3">
    <source>
        <dbReference type="ARBA" id="ARBA00022801"/>
    </source>
</evidence>
<evidence type="ECO:0000256" key="4">
    <source>
        <dbReference type="ARBA" id="ARBA00022806"/>
    </source>
</evidence>
<dbReference type="RefSeq" id="WP_190427719.1">
    <property type="nucleotide sequence ID" value="NZ_JAMPKK010000002.1"/>
</dbReference>
<dbReference type="InterPro" id="IPR014017">
    <property type="entry name" value="DNA_helicase_UvrD-like_C"/>
</dbReference>
<keyword evidence="5 11" id="KW-0067">ATP-binding</keyword>
<keyword evidence="3 11" id="KW-0378">Hydrolase</keyword>
<gene>
    <name evidence="13" type="ORF">NDI37_01305</name>
</gene>
<feature type="domain" description="UvrD-like helicase ATP-binding" evidence="12">
    <location>
        <begin position="18"/>
        <end position="296"/>
    </location>
</feature>
<dbReference type="GO" id="GO:0004386">
    <property type="term" value="F:helicase activity"/>
    <property type="evidence" value="ECO:0007669"/>
    <property type="project" value="UniProtKB-KW"/>
</dbReference>
<dbReference type="Proteomes" id="UP001442494">
    <property type="component" value="Unassembled WGS sequence"/>
</dbReference>
<dbReference type="EC" id="5.6.2.4" evidence="9"/>
<accession>A0ABV0JI38</accession>
<evidence type="ECO:0000256" key="9">
    <source>
        <dbReference type="ARBA" id="ARBA00034808"/>
    </source>
</evidence>
<evidence type="ECO:0000256" key="6">
    <source>
        <dbReference type="ARBA" id="ARBA00023125"/>
    </source>
</evidence>
<dbReference type="Pfam" id="PF13361">
    <property type="entry name" value="UvrD_C"/>
    <property type="match status" value="1"/>
</dbReference>
<evidence type="ECO:0000256" key="5">
    <source>
        <dbReference type="ARBA" id="ARBA00022840"/>
    </source>
</evidence>
<dbReference type="PROSITE" id="PS51198">
    <property type="entry name" value="UVRD_HELICASE_ATP_BIND"/>
    <property type="match status" value="1"/>
</dbReference>
<dbReference type="Gene3D" id="1.10.10.160">
    <property type="match status" value="1"/>
</dbReference>
<proteinExistence type="inferred from homology"/>
<sequence length="597" mass="68514">MLSESEQHQLLEKLRTLHSDDEKQLEVIFSESKRLIVEAPAGYGKTKTMISKVAYLLATGQIAHPKKILTLTFSVNAAYKIKKELSEHLPHLIQPINSNQFRVNERLFVSNYHGFCRHILKKYGYLLHSNLSNIEILKSVDDSESQEITALLDISYDKASIFTEYSDAVKSVDKQHVLKFFNRYTDGIIESFLDKDYISFNGILALTLRLFQDYSEVLHFYQGYFPMIIVDEFQDTNVLSWALLKKLVADRSQLVFIGDSLQRIYGFIGAIPNLMLEAEQLLSMDRIALEKNYRFMSNPQMLQLDKNIRLNAEKPDAPAIQIKAEVPFISVNNQLEESEKIAQKIISLISSEDRQLCKVAILVKQRGENVNKIIEVLMEKNISYFYALFGDDDSEYLSFHRECSSQFTEQLRKDIRISKGTLSKFYIKIAETFKHSSSPVIKSLLNLLEVFLSRALSDYSFLSAEDKLILIRDTFENRTLKQNMEYVNENVIISTIHGAKGLEWDYVLMPDMEQYSMPNWNGLCGACNHKSNCNLTVDSRNEKNFLEELSVFYVGVTRARKQIVFSASKTRFKADGTTQPANLSCMLKLPGIAVVEQ</sequence>
<dbReference type="CDD" id="cd17932">
    <property type="entry name" value="DEXQc_UvrD"/>
    <property type="match status" value="1"/>
</dbReference>
<evidence type="ECO:0000256" key="10">
    <source>
        <dbReference type="ARBA" id="ARBA00048988"/>
    </source>
</evidence>
<organism evidence="13 14">
    <name type="scientific">Funiculus sociatus GB2-A5</name>
    <dbReference type="NCBI Taxonomy" id="2933946"/>
    <lineage>
        <taxon>Bacteria</taxon>
        <taxon>Bacillati</taxon>
        <taxon>Cyanobacteriota</taxon>
        <taxon>Cyanophyceae</taxon>
        <taxon>Coleofasciculales</taxon>
        <taxon>Coleofasciculaceae</taxon>
        <taxon>Funiculus</taxon>
    </lineage>
</organism>
<protein>
    <recommendedName>
        <fullName evidence="9">DNA 3'-5' helicase</fullName>
        <ecNumber evidence="9">5.6.2.4</ecNumber>
    </recommendedName>
</protein>
<comment type="catalytic activity">
    <reaction evidence="10">
        <text>ATP + H2O = ADP + phosphate + H(+)</text>
        <dbReference type="Rhea" id="RHEA:13065"/>
        <dbReference type="ChEBI" id="CHEBI:15377"/>
        <dbReference type="ChEBI" id="CHEBI:15378"/>
        <dbReference type="ChEBI" id="CHEBI:30616"/>
        <dbReference type="ChEBI" id="CHEBI:43474"/>
        <dbReference type="ChEBI" id="CHEBI:456216"/>
        <dbReference type="EC" id="5.6.2.4"/>
    </reaction>
</comment>
<evidence type="ECO:0000313" key="14">
    <source>
        <dbReference type="Proteomes" id="UP001442494"/>
    </source>
</evidence>
<evidence type="ECO:0000256" key="7">
    <source>
        <dbReference type="ARBA" id="ARBA00023235"/>
    </source>
</evidence>
<dbReference type="InterPro" id="IPR013986">
    <property type="entry name" value="DExx_box_DNA_helicase_dom_sf"/>
</dbReference>
<keyword evidence="6" id="KW-0238">DNA-binding</keyword>
<evidence type="ECO:0000259" key="12">
    <source>
        <dbReference type="PROSITE" id="PS51198"/>
    </source>
</evidence>
<evidence type="ECO:0000313" key="13">
    <source>
        <dbReference type="EMBL" id="MEP0863103.1"/>
    </source>
</evidence>
<dbReference type="Pfam" id="PF00580">
    <property type="entry name" value="UvrD-helicase"/>
    <property type="match status" value="1"/>
</dbReference>
<evidence type="ECO:0000256" key="8">
    <source>
        <dbReference type="ARBA" id="ARBA00034617"/>
    </source>
</evidence>
<keyword evidence="14" id="KW-1185">Reference proteome</keyword>
<comment type="catalytic activity">
    <reaction evidence="8">
        <text>Couples ATP hydrolysis with the unwinding of duplex DNA by translocating in the 3'-5' direction.</text>
        <dbReference type="EC" id="5.6.2.4"/>
    </reaction>
</comment>
<dbReference type="SUPFAM" id="SSF52540">
    <property type="entry name" value="P-loop containing nucleoside triphosphate hydrolases"/>
    <property type="match status" value="1"/>
</dbReference>
<evidence type="ECO:0000256" key="11">
    <source>
        <dbReference type="PROSITE-ProRule" id="PRU00560"/>
    </source>
</evidence>
<dbReference type="PANTHER" id="PTHR11070:SF2">
    <property type="entry name" value="ATP-DEPENDENT DNA HELICASE SRS2"/>
    <property type="match status" value="1"/>
</dbReference>
<dbReference type="Gene3D" id="3.40.50.300">
    <property type="entry name" value="P-loop containing nucleotide triphosphate hydrolases"/>
    <property type="match status" value="3"/>
</dbReference>
<comment type="caution">
    <text evidence="13">The sequence shown here is derived from an EMBL/GenBank/DDBJ whole genome shotgun (WGS) entry which is preliminary data.</text>
</comment>
<keyword evidence="7" id="KW-0413">Isomerase</keyword>
<evidence type="ECO:0000256" key="2">
    <source>
        <dbReference type="ARBA" id="ARBA00022741"/>
    </source>
</evidence>
<dbReference type="InterPro" id="IPR014016">
    <property type="entry name" value="UvrD-like_ATP-bd"/>
</dbReference>
<dbReference type="PANTHER" id="PTHR11070">
    <property type="entry name" value="UVRD / RECB / PCRA DNA HELICASE FAMILY MEMBER"/>
    <property type="match status" value="1"/>
</dbReference>
<name>A0ABV0JI38_9CYAN</name>
<keyword evidence="4 11" id="KW-0347">Helicase</keyword>
<dbReference type="EMBL" id="JAMPKK010000002">
    <property type="protein sequence ID" value="MEP0863103.1"/>
    <property type="molecule type" value="Genomic_DNA"/>
</dbReference>